<evidence type="ECO:0000313" key="7">
    <source>
        <dbReference type="Proteomes" id="UP000219994"/>
    </source>
</evidence>
<evidence type="ECO:0000256" key="3">
    <source>
        <dbReference type="ARBA" id="ARBA00022729"/>
    </source>
</evidence>
<gene>
    <name evidence="6" type="ORF">B5766_04975</name>
</gene>
<evidence type="ECO:0000256" key="4">
    <source>
        <dbReference type="SAM" id="SignalP"/>
    </source>
</evidence>
<feature type="signal peptide" evidence="4">
    <location>
        <begin position="1"/>
        <end position="34"/>
    </location>
</feature>
<dbReference type="PANTHER" id="PTHR46847">
    <property type="entry name" value="D-ALLOSE-BINDING PERIPLASMIC PROTEIN-RELATED"/>
    <property type="match status" value="1"/>
</dbReference>
<feature type="chain" id="PRO_5039499276" description="Periplasmic binding protein domain-containing protein" evidence="4">
    <location>
        <begin position="35"/>
        <end position="354"/>
    </location>
</feature>
<dbReference type="InterPro" id="IPR028082">
    <property type="entry name" value="Peripla_BP_I"/>
</dbReference>
<reference evidence="7" key="1">
    <citation type="submission" date="2017-03" db="EMBL/GenBank/DDBJ databases">
        <authorList>
            <person name="Lund M.B."/>
        </authorList>
    </citation>
    <scope>NUCLEOTIDE SEQUENCE [LARGE SCALE GENOMIC DNA]</scope>
</reference>
<evidence type="ECO:0000313" key="6">
    <source>
        <dbReference type="EMBL" id="PDQ35807.1"/>
    </source>
</evidence>
<dbReference type="PANTHER" id="PTHR46847:SF1">
    <property type="entry name" value="D-ALLOSE-BINDING PERIPLASMIC PROTEIN-RELATED"/>
    <property type="match status" value="1"/>
</dbReference>
<organism evidence="6 7">
    <name type="scientific">Candidatus Lumbricidiphila eiseniae</name>
    <dbReference type="NCBI Taxonomy" id="1969409"/>
    <lineage>
        <taxon>Bacteria</taxon>
        <taxon>Bacillati</taxon>
        <taxon>Actinomycetota</taxon>
        <taxon>Actinomycetes</taxon>
        <taxon>Micrococcales</taxon>
        <taxon>Microbacteriaceae</taxon>
        <taxon>Candidatus Lumbricidiphila</taxon>
    </lineage>
</organism>
<dbReference type="AlphaFoldDB" id="A0A2A6FT02"/>
<dbReference type="Gene3D" id="3.40.50.2300">
    <property type="match status" value="2"/>
</dbReference>
<dbReference type="SUPFAM" id="SSF53822">
    <property type="entry name" value="Periplasmic binding protein-like I"/>
    <property type="match status" value="1"/>
</dbReference>
<protein>
    <recommendedName>
        <fullName evidence="5">Periplasmic binding protein domain-containing protein</fullName>
    </recommendedName>
</protein>
<dbReference type="Pfam" id="PF13407">
    <property type="entry name" value="Peripla_BP_4"/>
    <property type="match status" value="1"/>
</dbReference>
<dbReference type="EMBL" id="NAEP01000028">
    <property type="protein sequence ID" value="PDQ35807.1"/>
    <property type="molecule type" value="Genomic_DNA"/>
</dbReference>
<feature type="domain" description="Periplasmic binding protein" evidence="5">
    <location>
        <begin position="61"/>
        <end position="310"/>
    </location>
</feature>
<dbReference type="GO" id="GO:0030313">
    <property type="term" value="C:cell envelope"/>
    <property type="evidence" value="ECO:0007669"/>
    <property type="project" value="UniProtKB-SubCell"/>
</dbReference>
<comment type="similarity">
    <text evidence="2">Belongs to the bacterial solute-binding protein 2 family.</text>
</comment>
<evidence type="ECO:0000259" key="5">
    <source>
        <dbReference type="Pfam" id="PF13407"/>
    </source>
</evidence>
<accession>A0A2A6FT02</accession>
<comment type="subcellular location">
    <subcellularLocation>
        <location evidence="1">Cell envelope</location>
    </subcellularLocation>
</comment>
<dbReference type="GO" id="GO:0030246">
    <property type="term" value="F:carbohydrate binding"/>
    <property type="evidence" value="ECO:0007669"/>
    <property type="project" value="UniProtKB-ARBA"/>
</dbReference>
<sequence length="354" mass="36166">MNSPKSTQLPMNKRRFRRVAIGVVALAATVGLMAACSSNGGSSTGNGTTAPTRYSIIYIAALINDSFFVTQRCGAQDAAKQLGVDLKFQGPTTNDPAGEIKAFAAAAATNPDGMIVAPFTNSGFGGTVRPLMAKGIPVIATGQTLEPADAMATYITNYLDSAKPLVKIIGDISGGKGTIGLIASDTGNKTDSDRYTQLVPALKSGYPDLKILDPQYVGNDTAKSAAAAAALIQGNPDLSVIYATSGPEAVGAASAIKAAGVGARVKLVSFDSSPDQITLLRNNQLAATVGQSPYKAANLAVNNIVTYLNAHKGSQAPVPASAEITATPSMLLTPDNVSSAEGQAYQYMTACAGD</sequence>
<dbReference type="Proteomes" id="UP000219994">
    <property type="component" value="Unassembled WGS sequence"/>
</dbReference>
<dbReference type="InterPro" id="IPR025997">
    <property type="entry name" value="SBP_2_dom"/>
</dbReference>
<comment type="caution">
    <text evidence="6">The sequence shown here is derived from an EMBL/GenBank/DDBJ whole genome shotgun (WGS) entry which is preliminary data.</text>
</comment>
<evidence type="ECO:0000256" key="2">
    <source>
        <dbReference type="ARBA" id="ARBA00007639"/>
    </source>
</evidence>
<evidence type="ECO:0000256" key="1">
    <source>
        <dbReference type="ARBA" id="ARBA00004196"/>
    </source>
</evidence>
<keyword evidence="3 4" id="KW-0732">Signal</keyword>
<proteinExistence type="inferred from homology"/>
<name>A0A2A6FT02_9MICO</name>